<keyword evidence="2 3" id="KW-0808">Transferase</keyword>
<reference evidence="6" key="1">
    <citation type="submission" date="2015-04" db="UniProtKB">
        <authorList>
            <consortium name="EnsemblPlants"/>
        </authorList>
    </citation>
    <scope>IDENTIFICATION</scope>
</reference>
<dbReference type="PANTHER" id="PTHR11783">
    <property type="entry name" value="SULFOTRANSFERASE SULT"/>
    <property type="match status" value="1"/>
</dbReference>
<accession>A0A0E0BKD0</accession>
<sequence>MPPSPMSSTTTAAGQSTGPVPFKDIVVDAATTAGGERQPPAEEYRDIIATLPHKQSTPFTRVHEYDGAWILDDWLPGTMAFRRRFEARAAGDVVLASLPKCGTTWLKALAFATAARGRYDPSSTGDGDRRHPLRRLNPHECVPFAEVVYNAGGRRSSTRRRRRGSSARTRRILSCQRLSPRAPPAKSYTSLDVTMGILPLCVSMTSEMQPKDMLISFWHFINKRIKPNTIPFSDIWNSIYNDAYPESPIWEHILGYWNMSKIQSDRVLFLKYEDVLRDPITNVEKIAEFIGQPFSDAEKEAGIVESIMKLCSLENLKASAMNSTSNYQRLMKEVPSESFFRKGVVGDWANYITPDMAERMDKFLAEKFHGSGFSFTDCL</sequence>
<evidence type="ECO:0000256" key="2">
    <source>
        <dbReference type="ARBA" id="ARBA00022679"/>
    </source>
</evidence>
<dbReference type="SUPFAM" id="SSF52540">
    <property type="entry name" value="P-loop containing nucleoside triphosphate hydrolases"/>
    <property type="match status" value="1"/>
</dbReference>
<proteinExistence type="inferred from homology"/>
<dbReference type="Pfam" id="PF00685">
    <property type="entry name" value="Sulfotransfer_1"/>
    <property type="match status" value="1"/>
</dbReference>
<feature type="region of interest" description="Disordered" evidence="4">
    <location>
        <begin position="1"/>
        <end position="21"/>
    </location>
</feature>
<reference evidence="6" key="2">
    <citation type="submission" date="2018-05" db="EMBL/GenBank/DDBJ databases">
        <title>OgluRS3 (Oryza glumaepatula Reference Sequence Version 3).</title>
        <authorList>
            <person name="Zhang J."/>
            <person name="Kudrna D."/>
            <person name="Lee S."/>
            <person name="Talag J."/>
            <person name="Welchert J."/>
            <person name="Wing R.A."/>
        </authorList>
    </citation>
    <scope>NUCLEOTIDE SEQUENCE [LARGE SCALE GENOMIC DNA]</scope>
</reference>
<dbReference type="Proteomes" id="UP000026961">
    <property type="component" value="Chromosome 11"/>
</dbReference>
<evidence type="ECO:0000256" key="4">
    <source>
        <dbReference type="SAM" id="MobiDB-lite"/>
    </source>
</evidence>
<comment type="similarity">
    <text evidence="1 3">Belongs to the sulfotransferase 1 family.</text>
</comment>
<evidence type="ECO:0000313" key="7">
    <source>
        <dbReference type="Proteomes" id="UP000026961"/>
    </source>
</evidence>
<protein>
    <recommendedName>
        <fullName evidence="3">Sulfotransferase</fullName>
        <ecNumber evidence="3">2.8.2.-</ecNumber>
    </recommendedName>
</protein>
<keyword evidence="7" id="KW-1185">Reference proteome</keyword>
<dbReference type="EC" id="2.8.2.-" evidence="3"/>
<dbReference type="Gene3D" id="3.40.50.300">
    <property type="entry name" value="P-loop containing nucleotide triphosphate hydrolases"/>
    <property type="match status" value="2"/>
</dbReference>
<feature type="domain" description="Sulfotransferase" evidence="5">
    <location>
        <begin position="92"/>
        <end position="372"/>
    </location>
</feature>
<organism evidence="6">
    <name type="scientific">Oryza glumipatula</name>
    <dbReference type="NCBI Taxonomy" id="40148"/>
    <lineage>
        <taxon>Eukaryota</taxon>
        <taxon>Viridiplantae</taxon>
        <taxon>Streptophyta</taxon>
        <taxon>Embryophyta</taxon>
        <taxon>Tracheophyta</taxon>
        <taxon>Spermatophyta</taxon>
        <taxon>Magnoliopsida</taxon>
        <taxon>Liliopsida</taxon>
        <taxon>Poales</taxon>
        <taxon>Poaceae</taxon>
        <taxon>BOP clade</taxon>
        <taxon>Oryzoideae</taxon>
        <taxon>Oryzeae</taxon>
        <taxon>Oryzinae</taxon>
        <taxon>Oryza</taxon>
    </lineage>
</organism>
<dbReference type="AlphaFoldDB" id="A0A0E0BKD0"/>
<dbReference type="EnsemblPlants" id="OGLUM11G16860.1">
    <property type="protein sequence ID" value="OGLUM11G16860.1"/>
    <property type="gene ID" value="OGLUM11G16860"/>
</dbReference>
<dbReference type="GO" id="GO:0008146">
    <property type="term" value="F:sulfotransferase activity"/>
    <property type="evidence" value="ECO:0007669"/>
    <property type="project" value="InterPro"/>
</dbReference>
<evidence type="ECO:0000313" key="6">
    <source>
        <dbReference type="EnsemblPlants" id="OGLUM11G16860.1"/>
    </source>
</evidence>
<feature type="compositionally biased region" description="Low complexity" evidence="4">
    <location>
        <begin position="7"/>
        <end position="18"/>
    </location>
</feature>
<dbReference type="HOGENOM" id="CLU_027239_0_1_1"/>
<evidence type="ECO:0000256" key="3">
    <source>
        <dbReference type="RuleBase" id="RU361155"/>
    </source>
</evidence>
<dbReference type="eggNOG" id="KOG1584">
    <property type="taxonomic scope" value="Eukaryota"/>
</dbReference>
<dbReference type="Gramene" id="OGLUM11G16860.1">
    <property type="protein sequence ID" value="OGLUM11G16860.1"/>
    <property type="gene ID" value="OGLUM11G16860"/>
</dbReference>
<evidence type="ECO:0000256" key="1">
    <source>
        <dbReference type="ARBA" id="ARBA00005771"/>
    </source>
</evidence>
<name>A0A0E0BKD0_9ORYZ</name>
<dbReference type="InterPro" id="IPR000863">
    <property type="entry name" value="Sulfotransferase_dom"/>
</dbReference>
<dbReference type="InterPro" id="IPR027417">
    <property type="entry name" value="P-loop_NTPase"/>
</dbReference>
<evidence type="ECO:0000259" key="5">
    <source>
        <dbReference type="Pfam" id="PF00685"/>
    </source>
</evidence>